<dbReference type="Pfam" id="PF13577">
    <property type="entry name" value="SnoaL_4"/>
    <property type="match status" value="1"/>
</dbReference>
<comment type="caution">
    <text evidence="2">The sequence shown here is derived from an EMBL/GenBank/DDBJ whole genome shotgun (WGS) entry which is preliminary data.</text>
</comment>
<feature type="domain" description="SnoaL-like" evidence="1">
    <location>
        <begin position="16"/>
        <end position="139"/>
    </location>
</feature>
<name>A0A101PVL1_STRCK</name>
<organism evidence="2 3">
    <name type="scientific">Streptomyces corchorusii</name>
    <name type="common">Streptomyces chibaensis</name>
    <dbReference type="NCBI Taxonomy" id="1903"/>
    <lineage>
        <taxon>Bacteria</taxon>
        <taxon>Bacillati</taxon>
        <taxon>Actinomycetota</taxon>
        <taxon>Actinomycetes</taxon>
        <taxon>Kitasatosporales</taxon>
        <taxon>Streptomycetaceae</taxon>
        <taxon>Streptomyces</taxon>
    </lineage>
</organism>
<accession>A0A101PVL1</accession>
<dbReference type="EMBL" id="LMWP01000043">
    <property type="protein sequence ID" value="KUN18490.1"/>
    <property type="molecule type" value="Genomic_DNA"/>
</dbReference>
<dbReference type="Proteomes" id="UP000053398">
    <property type="component" value="Unassembled WGS sequence"/>
</dbReference>
<dbReference type="AlphaFoldDB" id="A0A101PVL1"/>
<dbReference type="InterPro" id="IPR032710">
    <property type="entry name" value="NTF2-like_dom_sf"/>
</dbReference>
<gene>
    <name evidence="2" type="ORF">AQJ11_34150</name>
</gene>
<sequence>MSNAPLLDSAVSDQLYVEVQRFYAVHMHLLDEGEAERWAATFTEDGTFEAPALDEPVRGRAALAASIRHGAAEREAAGEVHRHWHGMITVAVRSDGALAVRCYALVFASPKGGPSRLHRVCVCEDVLVREGGGLRVRSRYVTRDDMPVTARRAG</sequence>
<protein>
    <submittedName>
        <fullName evidence="2">Hydroxylacyl-CoA dehydrogenase</fullName>
    </submittedName>
</protein>
<keyword evidence="3" id="KW-1185">Reference proteome</keyword>
<dbReference type="InterPro" id="IPR037401">
    <property type="entry name" value="SnoaL-like"/>
</dbReference>
<evidence type="ECO:0000259" key="1">
    <source>
        <dbReference type="Pfam" id="PF13577"/>
    </source>
</evidence>
<evidence type="ECO:0000313" key="2">
    <source>
        <dbReference type="EMBL" id="KUN18490.1"/>
    </source>
</evidence>
<proteinExistence type="predicted"/>
<dbReference type="Gene3D" id="3.10.450.50">
    <property type="match status" value="1"/>
</dbReference>
<reference evidence="2 3" key="1">
    <citation type="submission" date="2015-10" db="EMBL/GenBank/DDBJ databases">
        <title>Draft genome sequence of Streptomyces corchorusii DSM 40340, type strain for the species Streptomyces corchorusii.</title>
        <authorList>
            <person name="Ruckert C."/>
            <person name="Winkler A."/>
            <person name="Kalinowski J."/>
            <person name="Kampfer P."/>
            <person name="Glaeser S."/>
        </authorList>
    </citation>
    <scope>NUCLEOTIDE SEQUENCE [LARGE SCALE GENOMIC DNA]</scope>
    <source>
        <strain evidence="2 3">DSM 40340</strain>
    </source>
</reference>
<dbReference type="RefSeq" id="WP_059265795.1">
    <property type="nucleotide sequence ID" value="NZ_KQ948366.1"/>
</dbReference>
<evidence type="ECO:0000313" key="3">
    <source>
        <dbReference type="Proteomes" id="UP000053398"/>
    </source>
</evidence>
<dbReference type="SUPFAM" id="SSF54427">
    <property type="entry name" value="NTF2-like"/>
    <property type="match status" value="1"/>
</dbReference>